<evidence type="ECO:0000313" key="5">
    <source>
        <dbReference type="Proteomes" id="UP000290889"/>
    </source>
</evidence>
<dbReference type="OrthoDB" id="9795555at2"/>
<gene>
    <name evidence="4" type="ORF">EQY75_06850</name>
</gene>
<evidence type="ECO:0000256" key="1">
    <source>
        <dbReference type="ARBA" id="ARBA00006499"/>
    </source>
</evidence>
<dbReference type="PANTHER" id="PTHR10655">
    <property type="entry name" value="LYSOPHOSPHOLIPASE-RELATED"/>
    <property type="match status" value="1"/>
</dbReference>
<dbReference type="Gene3D" id="3.40.50.1820">
    <property type="entry name" value="alpha/beta hydrolase"/>
    <property type="match status" value="1"/>
</dbReference>
<dbReference type="InterPro" id="IPR003140">
    <property type="entry name" value="PLipase/COase/thioEstase"/>
</dbReference>
<dbReference type="EMBL" id="CP035544">
    <property type="protein sequence ID" value="QBA64269.1"/>
    <property type="molecule type" value="Genomic_DNA"/>
</dbReference>
<dbReference type="KEGG" id="mur:EQY75_06850"/>
<sequence>MTPHLLSLEHLIRPPKQTPEKAAAIFLFHGYGSNEEDLFSFAPELPENLCVISVRAPHSLPPYGFAWYSIDFDADFGKWSNTEQAKESVQLMKNFIEEAIEAYYLDADKISLLGFSQGTVLSFALALSYPEMIKNVLGLSGHIDQKTLKSGYEDKDHSHLNIYVSHGEYDQVIPFSWAEKTPAILDRLGIKYVFEQFPTGHGVSRDNFYGMRSWLEKHI</sequence>
<keyword evidence="5" id="KW-1185">Reference proteome</keyword>
<dbReference type="GO" id="GO:0016787">
    <property type="term" value="F:hydrolase activity"/>
    <property type="evidence" value="ECO:0007669"/>
    <property type="project" value="UniProtKB-KW"/>
</dbReference>
<dbReference type="PANTHER" id="PTHR10655:SF17">
    <property type="entry name" value="LYSOPHOSPHOLIPASE-LIKE PROTEIN 1"/>
    <property type="match status" value="1"/>
</dbReference>
<keyword evidence="2" id="KW-0378">Hydrolase</keyword>
<dbReference type="InterPro" id="IPR050565">
    <property type="entry name" value="LYPA1-2/EST-like"/>
</dbReference>
<organism evidence="4 5">
    <name type="scientific">Muriicola soli</name>
    <dbReference type="NCBI Taxonomy" id="2507538"/>
    <lineage>
        <taxon>Bacteria</taxon>
        <taxon>Pseudomonadati</taxon>
        <taxon>Bacteroidota</taxon>
        <taxon>Flavobacteriia</taxon>
        <taxon>Flavobacteriales</taxon>
        <taxon>Flavobacteriaceae</taxon>
        <taxon>Muriicola</taxon>
    </lineage>
</organism>
<name>A0A411E9A6_9FLAO</name>
<dbReference type="InterPro" id="IPR029058">
    <property type="entry name" value="AB_hydrolase_fold"/>
</dbReference>
<protein>
    <submittedName>
        <fullName evidence="4">Phospholipase</fullName>
    </submittedName>
</protein>
<evidence type="ECO:0000259" key="3">
    <source>
        <dbReference type="Pfam" id="PF02230"/>
    </source>
</evidence>
<dbReference type="Pfam" id="PF02230">
    <property type="entry name" value="Abhydrolase_2"/>
    <property type="match status" value="1"/>
</dbReference>
<dbReference type="Proteomes" id="UP000290889">
    <property type="component" value="Chromosome"/>
</dbReference>
<comment type="similarity">
    <text evidence="1">Belongs to the AB hydrolase superfamily. AB hydrolase 2 family.</text>
</comment>
<evidence type="ECO:0000256" key="2">
    <source>
        <dbReference type="ARBA" id="ARBA00022801"/>
    </source>
</evidence>
<dbReference type="AlphaFoldDB" id="A0A411E9A6"/>
<dbReference type="SUPFAM" id="SSF53474">
    <property type="entry name" value="alpha/beta-Hydrolases"/>
    <property type="match status" value="1"/>
</dbReference>
<proteinExistence type="inferred from homology"/>
<reference evidence="4 5" key="1">
    <citation type="submission" date="2019-01" db="EMBL/GenBank/DDBJ databases">
        <title>Muriicola soli sp. nov., isolated from soil.</title>
        <authorList>
            <person name="Kang H.J."/>
            <person name="Kim S.B."/>
        </authorList>
    </citation>
    <scope>NUCLEOTIDE SEQUENCE [LARGE SCALE GENOMIC DNA]</scope>
    <source>
        <strain evidence="4 5">MMS17-SY002</strain>
    </source>
</reference>
<feature type="domain" description="Phospholipase/carboxylesterase/thioesterase" evidence="3">
    <location>
        <begin position="20"/>
        <end position="219"/>
    </location>
</feature>
<evidence type="ECO:0000313" key="4">
    <source>
        <dbReference type="EMBL" id="QBA64269.1"/>
    </source>
</evidence>
<dbReference type="RefSeq" id="WP_129604172.1">
    <property type="nucleotide sequence ID" value="NZ_CP035544.1"/>
</dbReference>
<accession>A0A411E9A6</accession>